<evidence type="ECO:0000313" key="3">
    <source>
        <dbReference type="Proteomes" id="UP001500928"/>
    </source>
</evidence>
<feature type="region of interest" description="Disordered" evidence="1">
    <location>
        <begin position="1"/>
        <end position="23"/>
    </location>
</feature>
<protein>
    <submittedName>
        <fullName evidence="2">Phenylacetate-CoA oxygenase subunit PaaC</fullName>
    </submittedName>
</protein>
<dbReference type="RefSeq" id="WP_345417080.1">
    <property type="nucleotide sequence ID" value="NZ_BAABHO010000025.1"/>
</dbReference>
<dbReference type="InterPro" id="IPR052703">
    <property type="entry name" value="Aromatic_CoA_ox/epox"/>
</dbReference>
<dbReference type="InterPro" id="IPR011882">
    <property type="entry name" value="PaaC"/>
</dbReference>
<comment type="caution">
    <text evidence="2">The sequence shown here is derived from an EMBL/GenBank/DDBJ whole genome shotgun (WGS) entry which is preliminary data.</text>
</comment>
<reference evidence="3" key="1">
    <citation type="journal article" date="2019" name="Int. J. Syst. Evol. Microbiol.">
        <title>The Global Catalogue of Microorganisms (GCM) 10K type strain sequencing project: providing services to taxonomists for standard genome sequencing and annotation.</title>
        <authorList>
            <consortium name="The Broad Institute Genomics Platform"/>
            <consortium name="The Broad Institute Genome Sequencing Center for Infectious Disease"/>
            <person name="Wu L."/>
            <person name="Ma J."/>
        </authorList>
    </citation>
    <scope>NUCLEOTIDE SEQUENCE [LARGE SCALE GENOMIC DNA]</scope>
    <source>
        <strain evidence="3">JCM 17979</strain>
    </source>
</reference>
<evidence type="ECO:0000313" key="2">
    <source>
        <dbReference type="EMBL" id="GAA4794422.1"/>
    </source>
</evidence>
<dbReference type="InterPro" id="IPR007814">
    <property type="entry name" value="PaaA_PaaC"/>
</dbReference>
<organism evidence="2 3">
    <name type="scientific">Actinomycetospora chlora</name>
    <dbReference type="NCBI Taxonomy" id="663608"/>
    <lineage>
        <taxon>Bacteria</taxon>
        <taxon>Bacillati</taxon>
        <taxon>Actinomycetota</taxon>
        <taxon>Actinomycetes</taxon>
        <taxon>Pseudonocardiales</taxon>
        <taxon>Pseudonocardiaceae</taxon>
        <taxon>Actinomycetospora</taxon>
    </lineage>
</organism>
<gene>
    <name evidence="2" type="primary">paaC</name>
    <name evidence="2" type="ORF">GCM10023200_32990</name>
</gene>
<dbReference type="InterPro" id="IPR012347">
    <property type="entry name" value="Ferritin-like"/>
</dbReference>
<evidence type="ECO:0000256" key="1">
    <source>
        <dbReference type="SAM" id="MobiDB-lite"/>
    </source>
</evidence>
<dbReference type="PANTHER" id="PTHR30458:SF0">
    <property type="entry name" value="1,2-PHENYLACETYL-COA EPOXIDASE, SUBUNIT C"/>
    <property type="match status" value="1"/>
</dbReference>
<keyword evidence="3" id="KW-1185">Reference proteome</keyword>
<accession>A0ABP9BF62</accession>
<dbReference type="InterPro" id="IPR009078">
    <property type="entry name" value="Ferritin-like_SF"/>
</dbReference>
<dbReference type="NCBIfam" id="TIGR02158">
    <property type="entry name" value="PA_CoA_Oxy3"/>
    <property type="match status" value="1"/>
</dbReference>
<dbReference type="SUPFAM" id="SSF47240">
    <property type="entry name" value="Ferritin-like"/>
    <property type="match status" value="1"/>
</dbReference>
<dbReference type="PANTHER" id="PTHR30458">
    <property type="entry name" value="PHENYLACETIC ACID DEGRADATION PROTEIN PAA"/>
    <property type="match status" value="1"/>
</dbReference>
<dbReference type="EMBL" id="BAABHO010000025">
    <property type="protein sequence ID" value="GAA4794422.1"/>
    <property type="molecule type" value="Genomic_DNA"/>
</dbReference>
<sequence length="331" mass="35418">MSSHHETDDENVPGTERSGADGNVYDALATADDDGRWAFGTGFDAGTAEIDAPAPEGVDREDLAAYCLMLADDALIASQRLAGWTTKAPELEEEVALANIALDLLGQARVLLSRAGHLGAAEPFRAGPWDAQRSGAGPLPQDDEDVLTYFRDDRAFRNVTLVETDLGDFGRTIAWLLVLSSWRLALMQRLTGSGDPVLAAVAGKAVKELTYHRDYAAQWVLRLGDGTEVSHVRMQAGLDAVWPFVEELFLPHAVERRLADAGVAVDPGGLRAEVDAVLDQVLPTATLTRPERPAVGLVGGRGGRDGVHTEALGTLLALMQSLARAHPEATW</sequence>
<proteinExistence type="predicted"/>
<dbReference type="Pfam" id="PF05138">
    <property type="entry name" value="PaaA_PaaC"/>
    <property type="match status" value="1"/>
</dbReference>
<dbReference type="Proteomes" id="UP001500928">
    <property type="component" value="Unassembled WGS sequence"/>
</dbReference>
<dbReference type="Gene3D" id="1.20.1260.10">
    <property type="match status" value="1"/>
</dbReference>
<name>A0ABP9BF62_9PSEU</name>